<comment type="caution">
    <text evidence="1">The sequence shown here is derived from an EMBL/GenBank/DDBJ whole genome shotgun (WGS) entry which is preliminary data.</text>
</comment>
<reference evidence="1 2" key="1">
    <citation type="journal article" date="2017" name="Mycologia">
        <title>Bifiguratus adelaidae, gen. et sp. nov., a new member of Mucoromycotina in endophytic and soil-dwelling habitats.</title>
        <authorList>
            <person name="Torres-Cruz T.J."/>
            <person name="Billingsley Tobias T.L."/>
            <person name="Almatruk M."/>
            <person name="Hesse C."/>
            <person name="Kuske C.R."/>
            <person name="Desiro A."/>
            <person name="Benucci G.M."/>
            <person name="Bonito G."/>
            <person name="Stajich J.E."/>
            <person name="Dunlap C."/>
            <person name="Arnold A.E."/>
            <person name="Porras-Alfaro A."/>
        </authorList>
    </citation>
    <scope>NUCLEOTIDE SEQUENCE [LARGE SCALE GENOMIC DNA]</scope>
    <source>
        <strain evidence="1 2">AZ0501</strain>
    </source>
</reference>
<dbReference type="Proteomes" id="UP000242875">
    <property type="component" value="Unassembled WGS sequence"/>
</dbReference>
<dbReference type="EMBL" id="MVBO01000080">
    <property type="protein sequence ID" value="OZJ03550.1"/>
    <property type="molecule type" value="Genomic_DNA"/>
</dbReference>
<evidence type="ECO:0000313" key="1">
    <source>
        <dbReference type="EMBL" id="OZJ03550.1"/>
    </source>
</evidence>
<dbReference type="OrthoDB" id="9895617at2759"/>
<name>A0A261XYV6_9FUNG</name>
<dbReference type="InterPro" id="IPR022234">
    <property type="entry name" value="DUF3759"/>
</dbReference>
<sequence length="105" mass="12009">MWGQHEESWNQVYNGSEEHKASWSHELLGGAAGFEAMKAYEDHLARNGQPQSHAFAKELIAGFAAAEIDKLAETKGLDFIDRERAKHEAKARAHEMYEQKYENNY</sequence>
<dbReference type="PANTHER" id="PTHR37450">
    <property type="entry name" value="CIPC PROTEIN"/>
    <property type="match status" value="1"/>
</dbReference>
<dbReference type="PANTHER" id="PTHR37450:SF1">
    <property type="entry name" value="CIPC PROTEIN"/>
    <property type="match status" value="1"/>
</dbReference>
<gene>
    <name evidence="1" type="ORF">BZG36_04182</name>
</gene>
<protein>
    <recommendedName>
        <fullName evidence="3">CipC-like antibiotic response protein</fullName>
    </recommendedName>
</protein>
<evidence type="ECO:0000313" key="2">
    <source>
        <dbReference type="Proteomes" id="UP000242875"/>
    </source>
</evidence>
<organism evidence="1 2">
    <name type="scientific">Bifiguratus adelaidae</name>
    <dbReference type="NCBI Taxonomy" id="1938954"/>
    <lineage>
        <taxon>Eukaryota</taxon>
        <taxon>Fungi</taxon>
        <taxon>Fungi incertae sedis</taxon>
        <taxon>Mucoromycota</taxon>
        <taxon>Mucoromycotina</taxon>
        <taxon>Endogonomycetes</taxon>
        <taxon>Endogonales</taxon>
        <taxon>Endogonales incertae sedis</taxon>
        <taxon>Bifiguratus</taxon>
    </lineage>
</organism>
<keyword evidence="2" id="KW-1185">Reference proteome</keyword>
<evidence type="ECO:0008006" key="3">
    <source>
        <dbReference type="Google" id="ProtNLM"/>
    </source>
</evidence>
<proteinExistence type="predicted"/>
<accession>A0A261XYV6</accession>
<dbReference type="AlphaFoldDB" id="A0A261XYV6"/>
<dbReference type="Pfam" id="PF12585">
    <property type="entry name" value="DUF3759"/>
    <property type="match status" value="1"/>
</dbReference>